<sequence length="45" mass="4946">WANRPTCPPPCRRRSARPSVSALRLKWRPSSSVWLGLAMGGGRGL</sequence>
<gene>
    <name evidence="1" type="ORF">AVDCRST_MAG88-53</name>
</gene>
<dbReference type="AlphaFoldDB" id="A0A6J4U5R1"/>
<feature type="non-terminal residue" evidence="1">
    <location>
        <position position="1"/>
    </location>
</feature>
<accession>A0A6J4U5R1</accession>
<organism evidence="1">
    <name type="scientific">uncultured Thermomicrobiales bacterium</name>
    <dbReference type="NCBI Taxonomy" id="1645740"/>
    <lineage>
        <taxon>Bacteria</taxon>
        <taxon>Pseudomonadati</taxon>
        <taxon>Thermomicrobiota</taxon>
        <taxon>Thermomicrobia</taxon>
        <taxon>Thermomicrobiales</taxon>
        <taxon>environmental samples</taxon>
    </lineage>
</organism>
<name>A0A6J4U5R1_9BACT</name>
<proteinExistence type="predicted"/>
<dbReference type="EMBL" id="CADCWM010000020">
    <property type="protein sequence ID" value="CAA9541516.1"/>
    <property type="molecule type" value="Genomic_DNA"/>
</dbReference>
<protein>
    <submittedName>
        <fullName evidence="1">Uncharacterized protein</fullName>
    </submittedName>
</protein>
<reference evidence="1" key="1">
    <citation type="submission" date="2020-02" db="EMBL/GenBank/DDBJ databases">
        <authorList>
            <person name="Meier V. D."/>
        </authorList>
    </citation>
    <scope>NUCLEOTIDE SEQUENCE</scope>
    <source>
        <strain evidence="1">AVDCRST_MAG88</strain>
    </source>
</reference>
<evidence type="ECO:0000313" key="1">
    <source>
        <dbReference type="EMBL" id="CAA9541516.1"/>
    </source>
</evidence>
<feature type="non-terminal residue" evidence="1">
    <location>
        <position position="45"/>
    </location>
</feature>